<dbReference type="Proteomes" id="UP001595793">
    <property type="component" value="Unassembled WGS sequence"/>
</dbReference>
<comment type="caution">
    <text evidence="1">The sequence shown here is derived from an EMBL/GenBank/DDBJ whole genome shotgun (WGS) entry which is preliminary data.</text>
</comment>
<gene>
    <name evidence="1" type="ORF">ACFOS1_18195</name>
</gene>
<dbReference type="RefSeq" id="WP_290233091.1">
    <property type="nucleotide sequence ID" value="NZ_JAUFPZ010000002.1"/>
</dbReference>
<dbReference type="EMBL" id="JBHSAS010000032">
    <property type="protein sequence ID" value="MFC4029356.1"/>
    <property type="molecule type" value="Genomic_DNA"/>
</dbReference>
<protein>
    <submittedName>
        <fullName evidence="1">Uncharacterized protein</fullName>
    </submittedName>
</protein>
<proteinExistence type="predicted"/>
<accession>A0ABV8HG64</accession>
<name>A0ABV8HG64_9FLAO</name>
<reference evidence="2" key="1">
    <citation type="journal article" date="2019" name="Int. J. Syst. Evol. Microbiol.">
        <title>The Global Catalogue of Microorganisms (GCM) 10K type strain sequencing project: providing services to taxonomists for standard genome sequencing and annotation.</title>
        <authorList>
            <consortium name="The Broad Institute Genomics Platform"/>
            <consortium name="The Broad Institute Genome Sequencing Center for Infectious Disease"/>
            <person name="Wu L."/>
            <person name="Ma J."/>
        </authorList>
    </citation>
    <scope>NUCLEOTIDE SEQUENCE [LARGE SCALE GENOMIC DNA]</scope>
    <source>
        <strain evidence="2">CECT 9128</strain>
    </source>
</reference>
<keyword evidence="2" id="KW-1185">Reference proteome</keyword>
<sequence>MQKSNELNLFDLLLNQEGKKNQIKIQDLYNLMHIDFIKKALFEILEPGKDCSFFYLYYLDFDCILSNYGSEYFIILFEQPKQELLDKIKFGKQYGYLGYLIFVFIDSDFNVGDFECININSYEIELNIEKQGIDYYNLFYSFLRLVFRDFENL</sequence>
<evidence type="ECO:0000313" key="1">
    <source>
        <dbReference type="EMBL" id="MFC4029356.1"/>
    </source>
</evidence>
<organism evidence="1 2">
    <name type="scientific">Zunongwangia endophytica</name>
    <dbReference type="NCBI Taxonomy" id="1808945"/>
    <lineage>
        <taxon>Bacteria</taxon>
        <taxon>Pseudomonadati</taxon>
        <taxon>Bacteroidota</taxon>
        <taxon>Flavobacteriia</taxon>
        <taxon>Flavobacteriales</taxon>
        <taxon>Flavobacteriaceae</taxon>
        <taxon>Zunongwangia</taxon>
    </lineage>
</organism>
<evidence type="ECO:0000313" key="2">
    <source>
        <dbReference type="Proteomes" id="UP001595793"/>
    </source>
</evidence>